<feature type="domain" description="Integrase catalytic" evidence="2">
    <location>
        <begin position="2"/>
        <end position="75"/>
    </location>
</feature>
<dbReference type="Pfam" id="PF00665">
    <property type="entry name" value="rve"/>
    <property type="match status" value="1"/>
</dbReference>
<dbReference type="PANTHER" id="PTHR42648">
    <property type="entry name" value="TRANSPOSASE, PUTATIVE-RELATED"/>
    <property type="match status" value="1"/>
</dbReference>
<dbReference type="EMBL" id="BQNB010018506">
    <property type="protein sequence ID" value="GJT75154.1"/>
    <property type="molecule type" value="Genomic_DNA"/>
</dbReference>
<protein>
    <submittedName>
        <fullName evidence="3">Ribonuclease H-like domain-containing protein</fullName>
    </submittedName>
</protein>
<keyword evidence="4" id="KW-1185">Reference proteome</keyword>
<reference evidence="3" key="2">
    <citation type="submission" date="2022-01" db="EMBL/GenBank/DDBJ databases">
        <authorList>
            <person name="Yamashiro T."/>
            <person name="Shiraishi A."/>
            <person name="Satake H."/>
            <person name="Nakayama K."/>
        </authorList>
    </citation>
    <scope>NUCLEOTIDE SEQUENCE</scope>
</reference>
<organism evidence="3 4">
    <name type="scientific">Tanacetum coccineum</name>
    <dbReference type="NCBI Taxonomy" id="301880"/>
    <lineage>
        <taxon>Eukaryota</taxon>
        <taxon>Viridiplantae</taxon>
        <taxon>Streptophyta</taxon>
        <taxon>Embryophyta</taxon>
        <taxon>Tracheophyta</taxon>
        <taxon>Spermatophyta</taxon>
        <taxon>Magnoliopsida</taxon>
        <taxon>eudicotyledons</taxon>
        <taxon>Gunneridae</taxon>
        <taxon>Pentapetalae</taxon>
        <taxon>asterids</taxon>
        <taxon>campanulids</taxon>
        <taxon>Asterales</taxon>
        <taxon>Asteraceae</taxon>
        <taxon>Asteroideae</taxon>
        <taxon>Anthemideae</taxon>
        <taxon>Anthemidinae</taxon>
        <taxon>Tanacetum</taxon>
    </lineage>
</organism>
<proteinExistence type="predicted"/>
<dbReference type="InterPro" id="IPR039537">
    <property type="entry name" value="Retrotran_Ty1/copia-like"/>
</dbReference>
<dbReference type="InterPro" id="IPR012337">
    <property type="entry name" value="RNaseH-like_sf"/>
</dbReference>
<gene>
    <name evidence="3" type="ORF">Tco_1041879</name>
</gene>
<dbReference type="PANTHER" id="PTHR42648:SF28">
    <property type="entry name" value="TRANSPOSON-ENCODED PROTEIN WITH RIBONUCLEASE H-LIKE AND RETROVIRUS ZINC FINGER-LIKE DOMAINS"/>
    <property type="match status" value="1"/>
</dbReference>
<evidence type="ECO:0000313" key="4">
    <source>
        <dbReference type="Proteomes" id="UP001151760"/>
    </source>
</evidence>
<evidence type="ECO:0000256" key="1">
    <source>
        <dbReference type="SAM" id="MobiDB-lite"/>
    </source>
</evidence>
<feature type="compositionally biased region" description="Polar residues" evidence="1">
    <location>
        <begin position="101"/>
        <end position="129"/>
    </location>
</feature>
<evidence type="ECO:0000259" key="2">
    <source>
        <dbReference type="Pfam" id="PF00665"/>
    </source>
</evidence>
<comment type="caution">
    <text evidence="3">The sequence shown here is derived from an EMBL/GenBank/DDBJ whole genome shotgun (WGS) entry which is preliminary data.</text>
</comment>
<name>A0ABQ5GIZ8_9ASTR</name>
<dbReference type="Proteomes" id="UP001151760">
    <property type="component" value="Unassembled WGS sequence"/>
</dbReference>
<feature type="region of interest" description="Disordered" evidence="1">
    <location>
        <begin position="68"/>
        <end position="129"/>
    </location>
</feature>
<reference evidence="3" key="1">
    <citation type="journal article" date="2022" name="Int. J. Mol. Sci.">
        <title>Draft Genome of Tanacetum Coccineum: Genomic Comparison of Closely Related Tanacetum-Family Plants.</title>
        <authorList>
            <person name="Yamashiro T."/>
            <person name="Shiraishi A."/>
            <person name="Nakayama K."/>
            <person name="Satake H."/>
        </authorList>
    </citation>
    <scope>NUCLEOTIDE SEQUENCE</scope>
</reference>
<dbReference type="SUPFAM" id="SSF53098">
    <property type="entry name" value="Ribonuclease H-like"/>
    <property type="match status" value="1"/>
</dbReference>
<dbReference type="InterPro" id="IPR001584">
    <property type="entry name" value="Integrase_cat-core"/>
</dbReference>
<dbReference type="Gene3D" id="3.30.420.10">
    <property type="entry name" value="Ribonuclease H-like superfamily/Ribonuclease H"/>
    <property type="match status" value="1"/>
</dbReference>
<evidence type="ECO:0000313" key="3">
    <source>
        <dbReference type="EMBL" id="GJT75154.1"/>
    </source>
</evidence>
<sequence length="240" mass="27202">MGQLVHLDVGGPYKITSRDSFRYFLTVVDDYSRAIWTYMLKGKDDVYDSIVNFVNMLSNQFETNVKVFKSDNGSEPDDERVSLNDDGTELNPELQDDSEATFMSESTHSKGNVSSETYSAGDINDSSKPISEIGDLPVNTIRRSMRQTKLPSSLDDFIINGKVKYGVEKVVNYANLDHDSFCFASSLNRSVEPSCYEHAILDNNWIDAINSETEALNKNHTWIITDLPPNRKPIKCKWIY</sequence>
<dbReference type="InterPro" id="IPR036397">
    <property type="entry name" value="RNaseH_sf"/>
</dbReference>
<accession>A0ABQ5GIZ8</accession>